<dbReference type="GO" id="GO:0016020">
    <property type="term" value="C:membrane"/>
    <property type="evidence" value="ECO:0007669"/>
    <property type="project" value="InterPro"/>
</dbReference>
<feature type="transmembrane region" description="Helical" evidence="1">
    <location>
        <begin position="12"/>
        <end position="31"/>
    </location>
</feature>
<dbReference type="Pfam" id="PF01478">
    <property type="entry name" value="Peptidase_A24"/>
    <property type="match status" value="1"/>
</dbReference>
<feature type="transmembrane region" description="Helical" evidence="1">
    <location>
        <begin position="43"/>
        <end position="63"/>
    </location>
</feature>
<dbReference type="InterPro" id="IPR000045">
    <property type="entry name" value="Prepilin_IV_endopep_pep"/>
</dbReference>
<keyword evidence="1" id="KW-0812">Transmembrane</keyword>
<evidence type="ECO:0000313" key="3">
    <source>
        <dbReference type="EMBL" id="QEL13256.1"/>
    </source>
</evidence>
<dbReference type="AlphaFoldDB" id="A0A5C1A5F2"/>
<name>A0A5C1A5F2_9BACT</name>
<dbReference type="RefSeq" id="WP_149108238.1">
    <property type="nucleotide sequence ID" value="NZ_CP042425.1"/>
</dbReference>
<dbReference type="GO" id="GO:0004190">
    <property type="term" value="F:aspartic-type endopeptidase activity"/>
    <property type="evidence" value="ECO:0007669"/>
    <property type="project" value="InterPro"/>
</dbReference>
<keyword evidence="1" id="KW-1133">Transmembrane helix</keyword>
<evidence type="ECO:0000313" key="4">
    <source>
        <dbReference type="Proteomes" id="UP000324974"/>
    </source>
</evidence>
<sequence length="203" mass="21451">MTPPYFPIPSALYVVAVALLLSGFMAAAAWIDWKTWRIPKRLTLSMVAAGVLIQVIGGMWMAANELPGWLFHDGMALGVLDGLLFSLAGAATGFAVFFAFWIMGVGGGGDVKLATALGAWVGPRIFIGVLLFTMPVVAVFVVVIMIRRLMAGKIAPAASAKAAPAAGVKNLGRRPMTFSFPLAVATVLLFLVMFRVPLGLSNQ</sequence>
<feature type="domain" description="Prepilin type IV endopeptidase peptidase" evidence="2">
    <location>
        <begin position="19"/>
        <end position="141"/>
    </location>
</feature>
<reference evidence="4" key="1">
    <citation type="submission" date="2019-08" db="EMBL/GenBank/DDBJ databases">
        <title>Limnoglobus roseus gen. nov., sp. nov., a novel freshwater planctomycete with a giant genome from the family Gemmataceae.</title>
        <authorList>
            <person name="Kulichevskaya I.S."/>
            <person name="Naumoff D.G."/>
            <person name="Miroshnikov K."/>
            <person name="Ivanova A."/>
            <person name="Philippov D.A."/>
            <person name="Hakobyan A."/>
            <person name="Rijpstra I.C."/>
            <person name="Sinninghe Damste J.S."/>
            <person name="Liesack W."/>
            <person name="Dedysh S.N."/>
        </authorList>
    </citation>
    <scope>NUCLEOTIDE SEQUENCE [LARGE SCALE GENOMIC DNA]</scope>
    <source>
        <strain evidence="4">PX52</strain>
    </source>
</reference>
<keyword evidence="1" id="KW-0472">Membrane</keyword>
<dbReference type="Proteomes" id="UP000324974">
    <property type="component" value="Chromosome"/>
</dbReference>
<proteinExistence type="predicted"/>
<accession>A0A5C1A5F2</accession>
<dbReference type="KEGG" id="lrs:PX52LOC_00110"/>
<organism evidence="3 4">
    <name type="scientific">Limnoglobus roseus</name>
    <dbReference type="NCBI Taxonomy" id="2598579"/>
    <lineage>
        <taxon>Bacteria</taxon>
        <taxon>Pseudomonadati</taxon>
        <taxon>Planctomycetota</taxon>
        <taxon>Planctomycetia</taxon>
        <taxon>Gemmatales</taxon>
        <taxon>Gemmataceae</taxon>
        <taxon>Limnoglobus</taxon>
    </lineage>
</organism>
<evidence type="ECO:0000259" key="2">
    <source>
        <dbReference type="Pfam" id="PF01478"/>
    </source>
</evidence>
<evidence type="ECO:0000256" key="1">
    <source>
        <dbReference type="SAM" id="Phobius"/>
    </source>
</evidence>
<dbReference type="Gene3D" id="1.20.120.1220">
    <property type="match status" value="1"/>
</dbReference>
<keyword evidence="4" id="KW-1185">Reference proteome</keyword>
<dbReference type="EMBL" id="CP042425">
    <property type="protein sequence ID" value="QEL13256.1"/>
    <property type="molecule type" value="Genomic_DNA"/>
</dbReference>
<feature type="transmembrane region" description="Helical" evidence="1">
    <location>
        <begin position="125"/>
        <end position="146"/>
    </location>
</feature>
<dbReference type="OrthoDB" id="5508079at2"/>
<gene>
    <name evidence="3" type="ORF">PX52LOC_00110</name>
</gene>
<protein>
    <submittedName>
        <fullName evidence="3">Prepilin peptidase</fullName>
    </submittedName>
</protein>
<feature type="transmembrane region" description="Helical" evidence="1">
    <location>
        <begin position="83"/>
        <end position="104"/>
    </location>
</feature>
<feature type="transmembrane region" description="Helical" evidence="1">
    <location>
        <begin position="178"/>
        <end position="198"/>
    </location>
</feature>